<keyword evidence="2" id="KW-1185">Reference proteome</keyword>
<evidence type="ECO:0008006" key="3">
    <source>
        <dbReference type="Google" id="ProtNLM"/>
    </source>
</evidence>
<name>A0A1T4QEH4_9FIRM</name>
<dbReference type="RefSeq" id="WP_078788155.1">
    <property type="nucleotide sequence ID" value="NZ_FNHR01000019.1"/>
</dbReference>
<evidence type="ECO:0000313" key="2">
    <source>
        <dbReference type="Proteomes" id="UP000189857"/>
    </source>
</evidence>
<sequence>MVRKPKKPFIRDVFQAELTKGAARTKPDGYPIIEEWMVPKEPPKDVFQWDRRQDVIVPEESGMSFYCNDSGFIPILNNPQGYVEKLRKYYCVIGIDPSPYDNMPLVVQKSQIFNNLAITYYYGLQGLKVIPNVRIGNNETIGALAAYPKGTLIAIGSHGFTRKLENRKIFRDQVAIVVDVLHPSGIIVYGPASEYVFKAAIKAGIPIYQYDSYTMKQNAKDKAEKEGKNHEGI</sequence>
<gene>
    <name evidence="1" type="ORF">SAMN02745110_02366</name>
</gene>
<reference evidence="1 2" key="1">
    <citation type="submission" date="2017-02" db="EMBL/GenBank/DDBJ databases">
        <authorList>
            <person name="Peterson S.W."/>
        </authorList>
    </citation>
    <scope>NUCLEOTIDE SEQUENCE [LARGE SCALE GENOMIC DNA]</scope>
    <source>
        <strain evidence="1 2">ATCC 17233</strain>
    </source>
</reference>
<dbReference type="AlphaFoldDB" id="A0A1T4QEH4"/>
<dbReference type="Pfam" id="PF14386">
    <property type="entry name" value="DUF4417"/>
    <property type="match status" value="1"/>
</dbReference>
<organism evidence="1 2">
    <name type="scientific">Eubacterium ruminantium</name>
    <dbReference type="NCBI Taxonomy" id="42322"/>
    <lineage>
        <taxon>Bacteria</taxon>
        <taxon>Bacillati</taxon>
        <taxon>Bacillota</taxon>
        <taxon>Clostridia</taxon>
        <taxon>Eubacteriales</taxon>
        <taxon>Eubacteriaceae</taxon>
        <taxon>Eubacterium</taxon>
    </lineage>
</organism>
<dbReference type="OrthoDB" id="9797405at2"/>
<accession>A0A1T4QEH4</accession>
<evidence type="ECO:0000313" key="1">
    <source>
        <dbReference type="EMBL" id="SKA01901.1"/>
    </source>
</evidence>
<dbReference type="Proteomes" id="UP000189857">
    <property type="component" value="Unassembled WGS sequence"/>
</dbReference>
<protein>
    <recommendedName>
        <fullName evidence="3">DUF4417 domain-containing protein</fullName>
    </recommendedName>
</protein>
<dbReference type="EMBL" id="FUXA01000019">
    <property type="protein sequence ID" value="SKA01901.1"/>
    <property type="molecule type" value="Genomic_DNA"/>
</dbReference>
<proteinExistence type="predicted"/>
<dbReference type="InterPro" id="IPR025530">
    <property type="entry name" value="DUF4417"/>
</dbReference>